<feature type="compositionally biased region" description="Low complexity" evidence="1">
    <location>
        <begin position="494"/>
        <end position="505"/>
    </location>
</feature>
<evidence type="ECO:0000313" key="4">
    <source>
        <dbReference type="Proteomes" id="UP000254866"/>
    </source>
</evidence>
<feature type="compositionally biased region" description="Basic residues" evidence="1">
    <location>
        <begin position="531"/>
        <end position="541"/>
    </location>
</feature>
<sequence length="667" mass="73141">MLCTLQAAQPCAKERTLALSPLFLGGDAEKEGRKTREIQRIAARQQPPPPPPIPPPASHPGDWTIGVPLVDIAISVFPRRPTDTRSKGGAPSKSPGVGLWTLVAGRWAAEVAARFTSAPVAVQTERLESPTPHREDEPALRRRPGRLRVWGRPGLPLLLAIHHIQHPTSNIQHPTNIQQYLEIPNIPITNSDTPPLGLIQAPLTHSLAPPLHPASSLDISKAQSKYFRKKPIQLASIVLSAANGIAASTIVHLETHFKKSELPMASSIISHQRPTAVGPDPFSLNRQRIHNDTSIAPAFSWDSNPYNDPALVSSDSCESTLPSPTSPSPIIYPGNPYSLPKDDSKSEQAFNFDSFEDWMRWDDPSDPTIAQATNFFPDIKAEPSSPTMEELELQGSGIGSFGTCINSADECVVFGGDAFSEEPLFESPTALIQPPVTDLPPRENLYSTPLSWSRPLPTAVNPNSYSGRLSPQQESRLREIAMPSRSPSNKMEYPASPSLASSPEPCTNNRRKRKTSIDEDAEDSPTEAVGNKRHPPVKKTAHNMIEKRYRTNLNDKIAALRDSVPSLRVMSKKNSRGEEIEEDLQGLTPAHKLNKATVLSKATEYIAHLEKRNKYLAKENSALKARVDAFEILVMSRQQAVSQQRPRGSMSNMPGESPIFNMDGMVS</sequence>
<feature type="region of interest" description="Disordered" evidence="1">
    <location>
        <begin position="312"/>
        <end position="333"/>
    </location>
</feature>
<reference evidence="3 4" key="1">
    <citation type="journal article" date="2018" name="IMA Fungus">
        <title>IMA Genome-F 9: Draft genome sequence of Annulohypoxylon stygium, Aspergillus mulundensis, Berkeleyomyces basicola (syn. Thielaviopsis basicola), Ceratocystis smalleyi, two Cercospora beticola strains, Coleophoma cylindrospora, Fusarium fracticaudum, Phialophora cf. hyalina, and Morchella septimelata.</title>
        <authorList>
            <person name="Wingfield B.D."/>
            <person name="Bills G.F."/>
            <person name="Dong Y."/>
            <person name="Huang W."/>
            <person name="Nel W.J."/>
            <person name="Swalarsk-Parry B.S."/>
            <person name="Vaghefi N."/>
            <person name="Wilken P.M."/>
            <person name="An Z."/>
            <person name="de Beer Z.W."/>
            <person name="De Vos L."/>
            <person name="Chen L."/>
            <person name="Duong T.A."/>
            <person name="Gao Y."/>
            <person name="Hammerbacher A."/>
            <person name="Kikkert J.R."/>
            <person name="Li Y."/>
            <person name="Li H."/>
            <person name="Li K."/>
            <person name="Li Q."/>
            <person name="Liu X."/>
            <person name="Ma X."/>
            <person name="Naidoo K."/>
            <person name="Pethybridge S.J."/>
            <person name="Sun J."/>
            <person name="Steenkamp E.T."/>
            <person name="van der Nest M.A."/>
            <person name="van Wyk S."/>
            <person name="Wingfield M.J."/>
            <person name="Xiong C."/>
            <person name="Yue Q."/>
            <person name="Zhang X."/>
        </authorList>
    </citation>
    <scope>NUCLEOTIDE SEQUENCE [LARGE SCALE GENOMIC DNA]</scope>
    <source>
        <strain evidence="3 4">BP 5553</strain>
    </source>
</reference>
<dbReference type="SMART" id="SM00353">
    <property type="entry name" value="HLH"/>
    <property type="match status" value="1"/>
</dbReference>
<gene>
    <name evidence="3" type="ORF">BP5553_01442</name>
</gene>
<feature type="compositionally biased region" description="Polar residues" evidence="1">
    <location>
        <begin position="641"/>
        <end position="654"/>
    </location>
</feature>
<organism evidence="3 4">
    <name type="scientific">Venustampulla echinocandica</name>
    <dbReference type="NCBI Taxonomy" id="2656787"/>
    <lineage>
        <taxon>Eukaryota</taxon>
        <taxon>Fungi</taxon>
        <taxon>Dikarya</taxon>
        <taxon>Ascomycota</taxon>
        <taxon>Pezizomycotina</taxon>
        <taxon>Leotiomycetes</taxon>
        <taxon>Helotiales</taxon>
        <taxon>Pleuroascaceae</taxon>
        <taxon>Venustampulla</taxon>
    </lineage>
</organism>
<dbReference type="InterPro" id="IPR052099">
    <property type="entry name" value="Regulatory_TF_Diverse"/>
</dbReference>
<dbReference type="InterPro" id="IPR011598">
    <property type="entry name" value="bHLH_dom"/>
</dbReference>
<dbReference type="CDD" id="cd11399">
    <property type="entry name" value="bHLHzip_scHMS1_like"/>
    <property type="match status" value="1"/>
</dbReference>
<accession>A0A370U138</accession>
<dbReference type="RefSeq" id="XP_031874119.1">
    <property type="nucleotide sequence ID" value="XM_032010065.1"/>
</dbReference>
<feature type="region of interest" description="Disordered" evidence="1">
    <location>
        <begin position="431"/>
        <end position="541"/>
    </location>
</feature>
<dbReference type="AlphaFoldDB" id="A0A370U138"/>
<feature type="domain" description="BHLH" evidence="2">
    <location>
        <begin position="537"/>
        <end position="609"/>
    </location>
</feature>
<evidence type="ECO:0000259" key="2">
    <source>
        <dbReference type="PROSITE" id="PS50888"/>
    </source>
</evidence>
<evidence type="ECO:0000313" key="3">
    <source>
        <dbReference type="EMBL" id="RDL41463.1"/>
    </source>
</evidence>
<dbReference type="Gene3D" id="4.10.280.10">
    <property type="entry name" value="Helix-loop-helix DNA-binding domain"/>
    <property type="match status" value="1"/>
</dbReference>
<dbReference type="SUPFAM" id="SSF47459">
    <property type="entry name" value="HLH, helix-loop-helix DNA-binding domain"/>
    <property type="match status" value="1"/>
</dbReference>
<dbReference type="GO" id="GO:0046983">
    <property type="term" value="F:protein dimerization activity"/>
    <property type="evidence" value="ECO:0007669"/>
    <property type="project" value="InterPro"/>
</dbReference>
<feature type="region of interest" description="Disordered" evidence="1">
    <location>
        <begin position="641"/>
        <end position="667"/>
    </location>
</feature>
<dbReference type="OrthoDB" id="2133190at2759"/>
<comment type="caution">
    <text evidence="3">The sequence shown here is derived from an EMBL/GenBank/DDBJ whole genome shotgun (WGS) entry which is preliminary data.</text>
</comment>
<dbReference type="PANTHER" id="PTHR47336:SF2">
    <property type="entry name" value="TRANSCRIPTION FACTOR HMS1-RELATED"/>
    <property type="match status" value="1"/>
</dbReference>
<proteinExistence type="predicted"/>
<dbReference type="Pfam" id="PF00010">
    <property type="entry name" value="HLH"/>
    <property type="match status" value="1"/>
</dbReference>
<feature type="compositionally biased region" description="Polar residues" evidence="1">
    <location>
        <begin position="460"/>
        <end position="474"/>
    </location>
</feature>
<dbReference type="Proteomes" id="UP000254866">
    <property type="component" value="Unassembled WGS sequence"/>
</dbReference>
<dbReference type="EMBL" id="NPIC01000001">
    <property type="protein sequence ID" value="RDL41463.1"/>
    <property type="molecule type" value="Genomic_DNA"/>
</dbReference>
<name>A0A370U138_9HELO</name>
<evidence type="ECO:0000256" key="1">
    <source>
        <dbReference type="SAM" id="MobiDB-lite"/>
    </source>
</evidence>
<dbReference type="InterPro" id="IPR036638">
    <property type="entry name" value="HLH_DNA-bd_sf"/>
</dbReference>
<dbReference type="PROSITE" id="PS50888">
    <property type="entry name" value="BHLH"/>
    <property type="match status" value="1"/>
</dbReference>
<dbReference type="STRING" id="2656787.A0A370U138"/>
<dbReference type="GeneID" id="43594291"/>
<keyword evidence="4" id="KW-1185">Reference proteome</keyword>
<protein>
    <recommendedName>
        <fullName evidence="2">BHLH domain-containing protein</fullName>
    </recommendedName>
</protein>
<dbReference type="PANTHER" id="PTHR47336">
    <property type="entry name" value="TRANSCRIPTION FACTOR HMS1-RELATED"/>
    <property type="match status" value="1"/>
</dbReference>